<dbReference type="FunFam" id="1.10.560.10:FF:000058">
    <property type="entry name" value="T-complex protein 1 subunit zeta"/>
    <property type="match status" value="1"/>
</dbReference>
<dbReference type="OrthoDB" id="10052040at2759"/>
<dbReference type="PROSITE" id="PS00750">
    <property type="entry name" value="TCP1_1"/>
    <property type="match status" value="1"/>
</dbReference>
<dbReference type="InterPro" id="IPR027413">
    <property type="entry name" value="GROEL-like_equatorial_sf"/>
</dbReference>
<dbReference type="InterPro" id="IPR027410">
    <property type="entry name" value="TCP-1-like_intermed_sf"/>
</dbReference>
<dbReference type="Proteomes" id="UP000017246">
    <property type="component" value="Unassembled WGS sequence"/>
</dbReference>
<evidence type="ECO:0000256" key="1">
    <source>
        <dbReference type="ARBA" id="ARBA00004496"/>
    </source>
</evidence>
<protein>
    <submittedName>
        <fullName evidence="8">T complex protein 1 subunit zeta</fullName>
    </submittedName>
</protein>
<dbReference type="SUPFAM" id="SSF52029">
    <property type="entry name" value="GroEL apical domain-like"/>
    <property type="match status" value="1"/>
</dbReference>
<dbReference type="InterPro" id="IPR012722">
    <property type="entry name" value="Chap_CCT_zeta"/>
</dbReference>
<dbReference type="CDD" id="cd03342">
    <property type="entry name" value="TCP1_zeta"/>
    <property type="match status" value="1"/>
</dbReference>
<keyword evidence="6 7" id="KW-0143">Chaperone</keyword>
<reference evidence="8" key="1">
    <citation type="journal article" date="2013" name="Nature">
        <title>The genomes of four tapeworm species reveal adaptations to parasitism.</title>
        <authorList>
            <person name="Tsai I.J."/>
            <person name="Zarowiecki M."/>
            <person name="Holroyd N."/>
            <person name="Garciarrubio A."/>
            <person name="Sanchez-Flores A."/>
            <person name="Brooks K.L."/>
            <person name="Tracey A."/>
            <person name="Bobes R.J."/>
            <person name="Fragoso G."/>
            <person name="Sciutto E."/>
            <person name="Aslett M."/>
            <person name="Beasley H."/>
            <person name="Bennett H.M."/>
            <person name="Cai J."/>
            <person name="Camicia F."/>
            <person name="Clark R."/>
            <person name="Cucher M."/>
            <person name="De Silva N."/>
            <person name="Day T.A."/>
            <person name="Deplazes P."/>
            <person name="Estrada K."/>
            <person name="Fernandez C."/>
            <person name="Holland P.W."/>
            <person name="Hou J."/>
            <person name="Hu S."/>
            <person name="Huckvale T."/>
            <person name="Hung S.S."/>
            <person name="Kamenetzky L."/>
            <person name="Keane J.A."/>
            <person name="Kiss F."/>
            <person name="Koziol U."/>
            <person name="Lambert O."/>
            <person name="Liu K."/>
            <person name="Luo X."/>
            <person name="Luo Y."/>
            <person name="Macchiaroli N."/>
            <person name="Nichol S."/>
            <person name="Paps J."/>
            <person name="Parkinson J."/>
            <person name="Pouchkina-Stantcheva N."/>
            <person name="Riddiford N."/>
            <person name="Rosenzvit M."/>
            <person name="Salinas G."/>
            <person name="Wasmuth J.D."/>
            <person name="Zamanian M."/>
            <person name="Zheng Y."/>
            <person name="Cai X."/>
            <person name="Soberon X."/>
            <person name="Olson P.D."/>
            <person name="Laclette J.P."/>
            <person name="Brehm K."/>
            <person name="Berriman M."/>
            <person name="Garciarrubio A."/>
            <person name="Bobes R.J."/>
            <person name="Fragoso G."/>
            <person name="Sanchez-Flores A."/>
            <person name="Estrada K."/>
            <person name="Cevallos M.A."/>
            <person name="Morett E."/>
            <person name="Gonzalez V."/>
            <person name="Portillo T."/>
            <person name="Ochoa-Leyva A."/>
            <person name="Jose M.V."/>
            <person name="Sciutto E."/>
            <person name="Landa A."/>
            <person name="Jimenez L."/>
            <person name="Valdes V."/>
            <person name="Carrero J.C."/>
            <person name="Larralde C."/>
            <person name="Morales-Montor J."/>
            <person name="Limon-Lason J."/>
            <person name="Soberon X."/>
            <person name="Laclette J.P."/>
        </authorList>
    </citation>
    <scope>NUCLEOTIDE SEQUENCE [LARGE SCALE GENOMIC DNA]</scope>
</reference>
<dbReference type="Gene3D" id="3.50.7.10">
    <property type="entry name" value="GroEL"/>
    <property type="match status" value="1"/>
</dbReference>
<name>A0A077RCZ4_ECHMU</name>
<dbReference type="PROSITE" id="PS00751">
    <property type="entry name" value="TCP1_2"/>
    <property type="match status" value="1"/>
</dbReference>
<proteinExistence type="inferred from homology"/>
<dbReference type="STRING" id="6211.A0A077RCZ4"/>
<evidence type="ECO:0000313" key="9">
    <source>
        <dbReference type="Proteomes" id="UP000017246"/>
    </source>
</evidence>
<comment type="similarity">
    <text evidence="2 7">Belongs to the TCP-1 chaperonin family.</text>
</comment>
<dbReference type="GO" id="GO:0016887">
    <property type="term" value="F:ATP hydrolysis activity"/>
    <property type="evidence" value="ECO:0007669"/>
    <property type="project" value="InterPro"/>
</dbReference>
<dbReference type="SUPFAM" id="SSF54849">
    <property type="entry name" value="GroEL-intermediate domain like"/>
    <property type="match status" value="1"/>
</dbReference>
<evidence type="ECO:0000256" key="5">
    <source>
        <dbReference type="ARBA" id="ARBA00022840"/>
    </source>
</evidence>
<dbReference type="FunFam" id="1.10.560.10:FF:000038">
    <property type="entry name" value="Chaperonin containing TCP1 subunit 6B"/>
    <property type="match status" value="1"/>
</dbReference>
<dbReference type="NCBIfam" id="NF041083">
    <property type="entry name" value="thermosome_beta"/>
    <property type="match status" value="1"/>
</dbReference>
<gene>
    <name evidence="8" type="ORF">EmuJ_000140900</name>
</gene>
<dbReference type="InterPro" id="IPR002194">
    <property type="entry name" value="Chaperonin_TCP-1_CS"/>
</dbReference>
<organism evidence="8 9">
    <name type="scientific">Echinococcus multilocularis</name>
    <name type="common">Fox tapeworm</name>
    <dbReference type="NCBI Taxonomy" id="6211"/>
    <lineage>
        <taxon>Eukaryota</taxon>
        <taxon>Metazoa</taxon>
        <taxon>Spiralia</taxon>
        <taxon>Lophotrochozoa</taxon>
        <taxon>Platyhelminthes</taxon>
        <taxon>Cestoda</taxon>
        <taxon>Eucestoda</taxon>
        <taxon>Cyclophyllidea</taxon>
        <taxon>Taeniidae</taxon>
        <taxon>Echinococcus</taxon>
    </lineage>
</organism>
<dbReference type="Gene3D" id="3.30.260.10">
    <property type="entry name" value="TCP-1-like chaperonin intermediate domain"/>
    <property type="match status" value="1"/>
</dbReference>
<dbReference type="PANTHER" id="PTHR11353">
    <property type="entry name" value="CHAPERONIN"/>
    <property type="match status" value="1"/>
</dbReference>
<dbReference type="InterPro" id="IPR027409">
    <property type="entry name" value="GroEL-like_apical_dom_sf"/>
</dbReference>
<comment type="subcellular location">
    <subcellularLocation>
        <location evidence="1">Cytoplasm</location>
    </subcellularLocation>
</comment>
<dbReference type="NCBIfam" id="TIGR02347">
    <property type="entry name" value="chap_CCT_zeta"/>
    <property type="match status" value="1"/>
</dbReference>
<dbReference type="FunFam" id="3.30.260.10:FF:000017">
    <property type="entry name" value="T-complex protein 1 subunit zeta"/>
    <property type="match status" value="1"/>
</dbReference>
<evidence type="ECO:0000256" key="2">
    <source>
        <dbReference type="ARBA" id="ARBA00008020"/>
    </source>
</evidence>
<keyword evidence="9" id="KW-1185">Reference proteome</keyword>
<dbReference type="EMBL" id="LN902844">
    <property type="protein sequence ID" value="CDI97619.1"/>
    <property type="molecule type" value="Genomic_DNA"/>
</dbReference>
<dbReference type="Gene3D" id="1.10.560.10">
    <property type="entry name" value="GroEL-like equatorial domain"/>
    <property type="match status" value="1"/>
</dbReference>
<reference evidence="8" key="2">
    <citation type="submission" date="2015-11" db="EMBL/GenBank/DDBJ databases">
        <authorList>
            <person name="Zhang Y."/>
            <person name="Guo Z."/>
        </authorList>
    </citation>
    <scope>NUCLEOTIDE SEQUENCE</scope>
</reference>
<keyword evidence="3" id="KW-0963">Cytoplasm</keyword>
<dbReference type="GO" id="GO:0005524">
    <property type="term" value="F:ATP binding"/>
    <property type="evidence" value="ECO:0007669"/>
    <property type="project" value="UniProtKB-KW"/>
</dbReference>
<sequence length="547" mass="59918">MASISLLNPKAEFAKAQNAFRINTTAARGLYEVLRTNLGPKGTMKMLVSGAGDIKITKDGNVLLHEMQIQHPTASLIARVATSQDDSTGDGTTSVVILIAELLKQAELLISEGLHPRLVTEGFDLAREKCMEFLDECKIDVASDMPEKAILLAVAGTSLRTKLHSDLADHLVEPVVDAVLAIKQPNEELDLHRIEIMEMRHKTDMDTALIRGLVMDHGGRHPDMPKRVTNAYILTCNVSLEYEKTEINSGFFYKTAEEREKMVKSEREFIDKRVQAIIELKRNMCDIDAGKGDSKPGFVVMNQKGIDPISLDALAREGILALRRAKRRNMERLALACGGYAVNSLNDLTPDCLGYAGLVYEYVLGEEKYTFVEECKNPRSVTLLIRGPNKYTITQIKDALKDGLRSVKNTFDDGCVVPGAGAFEIVAHRGLKKLEETVKGRARLGVRAFADALLVIPKVLATNSGHDPQETIVKLLEEASQVEKRKGTSRQLVGLDLATGEVMEPAGAGILDNYNVKKQMVGSAAVIATNLLLVDEIMRAGLSSLKG</sequence>
<evidence type="ECO:0000256" key="3">
    <source>
        <dbReference type="ARBA" id="ARBA00022490"/>
    </source>
</evidence>
<keyword evidence="5 7" id="KW-0067">ATP-binding</keyword>
<dbReference type="InterPro" id="IPR002423">
    <property type="entry name" value="Cpn60/GroEL/TCP-1"/>
</dbReference>
<evidence type="ECO:0000256" key="6">
    <source>
        <dbReference type="ARBA" id="ARBA00023186"/>
    </source>
</evidence>
<dbReference type="SUPFAM" id="SSF48592">
    <property type="entry name" value="GroEL equatorial domain-like"/>
    <property type="match status" value="1"/>
</dbReference>
<dbReference type="PROSITE" id="PS00995">
    <property type="entry name" value="TCP1_3"/>
    <property type="match status" value="1"/>
</dbReference>
<keyword evidence="4 7" id="KW-0547">Nucleotide-binding</keyword>
<dbReference type="eggNOG" id="KOG0359">
    <property type="taxonomic scope" value="Eukaryota"/>
</dbReference>
<dbReference type="GO" id="GO:0051082">
    <property type="term" value="F:unfolded protein binding"/>
    <property type="evidence" value="ECO:0007669"/>
    <property type="project" value="InterPro"/>
</dbReference>
<dbReference type="PRINTS" id="PR00304">
    <property type="entry name" value="TCOMPLEXTCP1"/>
</dbReference>
<dbReference type="GO" id="GO:0005737">
    <property type="term" value="C:cytoplasm"/>
    <property type="evidence" value="ECO:0007669"/>
    <property type="project" value="UniProtKB-SubCell"/>
</dbReference>
<dbReference type="AlphaFoldDB" id="A0A077RCZ4"/>
<accession>A0A077RCZ4</accession>
<dbReference type="OMA" id="LHPRIMT"/>
<dbReference type="FunFam" id="3.50.7.10:FF:000004">
    <property type="entry name" value="T-complex protein 1 subunit zeta"/>
    <property type="match status" value="1"/>
</dbReference>
<dbReference type="Pfam" id="PF00118">
    <property type="entry name" value="Cpn60_TCP1"/>
    <property type="match status" value="1"/>
</dbReference>
<dbReference type="GO" id="GO:0140662">
    <property type="term" value="F:ATP-dependent protein folding chaperone"/>
    <property type="evidence" value="ECO:0007669"/>
    <property type="project" value="InterPro"/>
</dbReference>
<evidence type="ECO:0000256" key="7">
    <source>
        <dbReference type="RuleBase" id="RU004187"/>
    </source>
</evidence>
<dbReference type="InterPro" id="IPR053374">
    <property type="entry name" value="TCP-1_chaperonin"/>
</dbReference>
<dbReference type="InterPro" id="IPR017998">
    <property type="entry name" value="Chaperone_TCP-1"/>
</dbReference>
<evidence type="ECO:0000313" key="8">
    <source>
        <dbReference type="EMBL" id="CDI97619.1"/>
    </source>
</evidence>
<evidence type="ECO:0000256" key="4">
    <source>
        <dbReference type="ARBA" id="ARBA00022741"/>
    </source>
</evidence>